<feature type="transmembrane region" description="Helical" evidence="3">
    <location>
        <begin position="338"/>
        <end position="359"/>
    </location>
</feature>
<dbReference type="RefSeq" id="WP_186735405.1">
    <property type="nucleotide sequence ID" value="NZ_JABWRJ020000001.1"/>
</dbReference>
<protein>
    <submittedName>
        <fullName evidence="4">Uncharacterized protein</fullName>
    </submittedName>
</protein>
<keyword evidence="1" id="KW-0175">Coiled coil</keyword>
<comment type="caution">
    <text evidence="4">The sequence shown here is derived from an EMBL/GenBank/DDBJ whole genome shotgun (WGS) entry which is preliminary data.</text>
</comment>
<keyword evidence="3" id="KW-0812">Transmembrane</keyword>
<dbReference type="AlphaFoldDB" id="A0A923GDT4"/>
<proteinExistence type="predicted"/>
<reference evidence="4" key="2">
    <citation type="submission" date="2020-07" db="EMBL/GenBank/DDBJ databases">
        <authorList>
            <person name="Lood C."/>
            <person name="Girard L."/>
        </authorList>
    </citation>
    <scope>NUCLEOTIDE SEQUENCE</scope>
    <source>
        <strain evidence="4">BW13M1</strain>
    </source>
</reference>
<dbReference type="EMBL" id="JABWRJ010000051">
    <property type="protein sequence ID" value="MBC3448963.1"/>
    <property type="molecule type" value="Genomic_DNA"/>
</dbReference>
<feature type="region of interest" description="Disordered" evidence="2">
    <location>
        <begin position="482"/>
        <end position="512"/>
    </location>
</feature>
<name>A0A923GDT4_9PSED</name>
<organism evidence="4">
    <name type="scientific">Pseudomonas peradeniyensis</name>
    <dbReference type="NCBI Taxonomy" id="2745488"/>
    <lineage>
        <taxon>Bacteria</taxon>
        <taxon>Pseudomonadati</taxon>
        <taxon>Pseudomonadota</taxon>
        <taxon>Gammaproteobacteria</taxon>
        <taxon>Pseudomonadales</taxon>
        <taxon>Pseudomonadaceae</taxon>
        <taxon>Pseudomonas</taxon>
    </lineage>
</organism>
<keyword evidence="3" id="KW-0472">Membrane</keyword>
<sequence>MSVADAMDGAIMGFGGSMFGSGTLDTVIGLVFIFLLVSMLVTIINEMIAGVLMSRAKWLRKGIGRLLGSEWMSKVYAHPLIEGTARKEKTRMIERGPSYIPSRTFANVLMNAVQENSSAIAECQKALRATLDSAATTGATLENLKVQLAAAARQILEKNGDLSAAVTRDLALHLDTNATHTRRWLGELESIVKALRNEGRQELAPLLQTLEQLVEQGNNTSIGVGELGRRLEDAITTMITGPATLALKNELTALGKRLQGPYTVADAYADMQWFIEGMSSRYVRQMLEALPAGALQQTLLTLFDDANNDVEKLKENIEVWFNNAMDRVNGWYKRRSQIVIAILALAVTIILNVDAILVFRHLQTYPAASQAIAGQAMLFAQKNSSPASAVPVADMDVSGLAGQFDAVQQRLADLAVPIGWSGPRADAKEQGGEVLHDLSVGSLFDKLREHWRGWLLTALAATLGAPFWFDMLNRVISIRAAGKPPEEEPKPPKSVSVPVEPGQSHQEADRPR</sequence>
<gene>
    <name evidence="4" type="ORF">HU751_24585</name>
</gene>
<reference evidence="4" key="1">
    <citation type="journal article" date="2020" name="Microorganisms">
        <title>Reliable Identification of Environmental Pseudomonas Isolates Using the rpoD Gene.</title>
        <authorList>
            <consortium name="The Broad Institute Genome Sequencing Platform"/>
            <person name="Girard L."/>
            <person name="Lood C."/>
            <person name="Rokni-Zadeh H."/>
            <person name="van Noort V."/>
            <person name="Lavigne R."/>
            <person name="De Mot R."/>
        </authorList>
    </citation>
    <scope>NUCLEOTIDE SEQUENCE</scope>
    <source>
        <strain evidence="4">BW13M1</strain>
    </source>
</reference>
<evidence type="ECO:0000256" key="3">
    <source>
        <dbReference type="SAM" id="Phobius"/>
    </source>
</evidence>
<evidence type="ECO:0000256" key="2">
    <source>
        <dbReference type="SAM" id="MobiDB-lite"/>
    </source>
</evidence>
<feature type="transmembrane region" description="Helical" evidence="3">
    <location>
        <begin position="451"/>
        <end position="469"/>
    </location>
</feature>
<evidence type="ECO:0000313" key="4">
    <source>
        <dbReference type="EMBL" id="MBC3448963.1"/>
    </source>
</evidence>
<evidence type="ECO:0000256" key="1">
    <source>
        <dbReference type="SAM" id="Coils"/>
    </source>
</evidence>
<feature type="coiled-coil region" evidence="1">
    <location>
        <begin position="296"/>
        <end position="323"/>
    </location>
</feature>
<accession>A0A923GDT4</accession>
<keyword evidence="3" id="KW-1133">Transmembrane helix</keyword>
<feature type="transmembrane region" description="Helical" evidence="3">
    <location>
        <begin position="27"/>
        <end position="52"/>
    </location>
</feature>